<dbReference type="EMBL" id="BMKE01000031">
    <property type="protein sequence ID" value="GGB53139.1"/>
    <property type="molecule type" value="Genomic_DNA"/>
</dbReference>
<evidence type="ECO:0000313" key="2">
    <source>
        <dbReference type="Proteomes" id="UP000646152"/>
    </source>
</evidence>
<comment type="caution">
    <text evidence="1">The sequence shown here is derived from an EMBL/GenBank/DDBJ whole genome shotgun (WGS) entry which is preliminary data.</text>
</comment>
<name>A0ABQ1IUX7_9GAMM</name>
<accession>A0ABQ1IUX7</accession>
<sequence>MLFHDNTEPVNAFSEVHGLFMQINGGRLNKHLHADSAFIKLANQRGSTESGFVSFQQAKHANIDYMIGYYSDTRPHQYNGGLTPNESERQFWKSSKTVATFVDHYKPPTHMRSNLMLLKLVSTSVGPFHCCHSPFPAPLSSRP</sequence>
<evidence type="ECO:0000313" key="1">
    <source>
        <dbReference type="EMBL" id="GGB53139.1"/>
    </source>
</evidence>
<reference evidence="2" key="1">
    <citation type="journal article" date="2019" name="Int. J. Syst. Evol. Microbiol.">
        <title>The Global Catalogue of Microorganisms (GCM) 10K type strain sequencing project: providing services to taxonomists for standard genome sequencing and annotation.</title>
        <authorList>
            <consortium name="The Broad Institute Genomics Platform"/>
            <consortium name="The Broad Institute Genome Sequencing Center for Infectious Disease"/>
            <person name="Wu L."/>
            <person name="Ma J."/>
        </authorList>
    </citation>
    <scope>NUCLEOTIDE SEQUENCE [LARGE SCALE GENOMIC DNA]</scope>
    <source>
        <strain evidence="2">CGMCC 1.15923</strain>
    </source>
</reference>
<protein>
    <recommendedName>
        <fullName evidence="3">Integrase catalytic domain-containing protein</fullName>
    </recommendedName>
</protein>
<keyword evidence="2" id="KW-1185">Reference proteome</keyword>
<proteinExistence type="predicted"/>
<dbReference type="Proteomes" id="UP000646152">
    <property type="component" value="Unassembled WGS sequence"/>
</dbReference>
<gene>
    <name evidence="1" type="ORF">GCM10011502_27900</name>
</gene>
<organism evidence="1 2">
    <name type="scientific">Oceanisphaera marina</name>
    <dbReference type="NCBI Taxonomy" id="2017550"/>
    <lineage>
        <taxon>Bacteria</taxon>
        <taxon>Pseudomonadati</taxon>
        <taxon>Pseudomonadota</taxon>
        <taxon>Gammaproteobacteria</taxon>
        <taxon>Aeromonadales</taxon>
        <taxon>Aeromonadaceae</taxon>
        <taxon>Oceanisphaera</taxon>
    </lineage>
</organism>
<evidence type="ECO:0008006" key="3">
    <source>
        <dbReference type="Google" id="ProtNLM"/>
    </source>
</evidence>